<feature type="compositionally biased region" description="Basic and acidic residues" evidence="2">
    <location>
        <begin position="711"/>
        <end position="737"/>
    </location>
</feature>
<name>A0A8S9YAP0_9TREM</name>
<accession>A0A8S9YAP0</accession>
<gene>
    <name evidence="3" type="ORF">EG68_04380</name>
</gene>
<feature type="region of interest" description="Disordered" evidence="2">
    <location>
        <begin position="1499"/>
        <end position="1533"/>
    </location>
</feature>
<dbReference type="PANTHER" id="PTHR12784">
    <property type="entry name" value="STEERIN"/>
    <property type="match status" value="1"/>
</dbReference>
<evidence type="ECO:0000313" key="3">
    <source>
        <dbReference type="EMBL" id="KAF7231938.1"/>
    </source>
</evidence>
<feature type="coiled-coil region" evidence="1">
    <location>
        <begin position="1710"/>
        <end position="1772"/>
    </location>
</feature>
<dbReference type="EMBL" id="JTDE01022206">
    <property type="protein sequence ID" value="KAF7231938.1"/>
    <property type="molecule type" value="Genomic_DNA"/>
</dbReference>
<evidence type="ECO:0000256" key="2">
    <source>
        <dbReference type="SAM" id="MobiDB-lite"/>
    </source>
</evidence>
<feature type="compositionally biased region" description="Polar residues" evidence="2">
    <location>
        <begin position="1556"/>
        <end position="1568"/>
    </location>
</feature>
<feature type="compositionally biased region" description="Polar residues" evidence="2">
    <location>
        <begin position="767"/>
        <end position="783"/>
    </location>
</feature>
<reference evidence="3" key="1">
    <citation type="submission" date="2019-07" db="EMBL/GenBank/DDBJ databases">
        <title>Annotation for the trematode Paragonimus miyazaki's.</title>
        <authorList>
            <person name="Choi Y.-J."/>
        </authorList>
    </citation>
    <scope>NUCLEOTIDE SEQUENCE</scope>
    <source>
        <strain evidence="3">Japan</strain>
    </source>
</reference>
<feature type="region of interest" description="Disordered" evidence="2">
    <location>
        <begin position="941"/>
        <end position="985"/>
    </location>
</feature>
<organism evidence="3 4">
    <name type="scientific">Paragonimus skrjabini miyazakii</name>
    <dbReference type="NCBI Taxonomy" id="59628"/>
    <lineage>
        <taxon>Eukaryota</taxon>
        <taxon>Metazoa</taxon>
        <taxon>Spiralia</taxon>
        <taxon>Lophotrochozoa</taxon>
        <taxon>Platyhelminthes</taxon>
        <taxon>Trematoda</taxon>
        <taxon>Digenea</taxon>
        <taxon>Plagiorchiida</taxon>
        <taxon>Troglotremata</taxon>
        <taxon>Troglotrematidae</taxon>
        <taxon>Paragonimus</taxon>
    </lineage>
</organism>
<evidence type="ECO:0008006" key="5">
    <source>
        <dbReference type="Google" id="ProtNLM"/>
    </source>
</evidence>
<dbReference type="Proteomes" id="UP000822476">
    <property type="component" value="Unassembled WGS sequence"/>
</dbReference>
<feature type="region of interest" description="Disordered" evidence="2">
    <location>
        <begin position="1167"/>
        <end position="1188"/>
    </location>
</feature>
<feature type="region of interest" description="Disordered" evidence="2">
    <location>
        <begin position="859"/>
        <end position="886"/>
    </location>
</feature>
<proteinExistence type="predicted"/>
<feature type="compositionally biased region" description="Polar residues" evidence="2">
    <location>
        <begin position="1441"/>
        <end position="1455"/>
    </location>
</feature>
<feature type="region of interest" description="Disordered" evidence="2">
    <location>
        <begin position="1776"/>
        <end position="1802"/>
    </location>
</feature>
<feature type="compositionally biased region" description="Polar residues" evidence="2">
    <location>
        <begin position="1171"/>
        <end position="1187"/>
    </location>
</feature>
<evidence type="ECO:0000256" key="1">
    <source>
        <dbReference type="SAM" id="Coils"/>
    </source>
</evidence>
<comment type="caution">
    <text evidence="3">The sequence shown here is derived from an EMBL/GenBank/DDBJ whole genome shotgun (WGS) entry which is preliminary data.</text>
</comment>
<feature type="compositionally biased region" description="Polar residues" evidence="2">
    <location>
        <begin position="875"/>
        <end position="885"/>
    </location>
</feature>
<feature type="region of interest" description="Disordered" evidence="2">
    <location>
        <begin position="1123"/>
        <end position="1154"/>
    </location>
</feature>
<protein>
    <recommendedName>
        <fullName evidence="5">Neuron navigator 2</fullName>
    </recommendedName>
</protein>
<feature type="region of interest" description="Disordered" evidence="2">
    <location>
        <begin position="1441"/>
        <end position="1487"/>
    </location>
</feature>
<feature type="compositionally biased region" description="Polar residues" evidence="2">
    <location>
        <begin position="1780"/>
        <end position="1802"/>
    </location>
</feature>
<feature type="compositionally biased region" description="Polar residues" evidence="2">
    <location>
        <begin position="515"/>
        <end position="528"/>
    </location>
</feature>
<keyword evidence="1" id="KW-0175">Coiled coil</keyword>
<feature type="region of interest" description="Disordered" evidence="2">
    <location>
        <begin position="88"/>
        <end position="107"/>
    </location>
</feature>
<keyword evidence="4" id="KW-1185">Reference proteome</keyword>
<feature type="compositionally biased region" description="Polar residues" evidence="2">
    <location>
        <begin position="88"/>
        <end position="100"/>
    </location>
</feature>
<feature type="compositionally biased region" description="Low complexity" evidence="2">
    <location>
        <begin position="1502"/>
        <end position="1516"/>
    </location>
</feature>
<feature type="region of interest" description="Disordered" evidence="2">
    <location>
        <begin position="498"/>
        <end position="531"/>
    </location>
</feature>
<dbReference type="PANTHER" id="PTHR12784:SF28">
    <property type="entry name" value="PROTEIN SICKIE"/>
    <property type="match status" value="1"/>
</dbReference>
<dbReference type="InterPro" id="IPR039041">
    <property type="entry name" value="Nav/unc-53"/>
</dbReference>
<feature type="compositionally biased region" description="Polar residues" evidence="2">
    <location>
        <begin position="941"/>
        <end position="950"/>
    </location>
</feature>
<feature type="compositionally biased region" description="Polar residues" evidence="2">
    <location>
        <begin position="962"/>
        <end position="985"/>
    </location>
</feature>
<dbReference type="GO" id="GO:0022008">
    <property type="term" value="P:neurogenesis"/>
    <property type="evidence" value="ECO:0007669"/>
    <property type="project" value="InterPro"/>
</dbReference>
<evidence type="ECO:0000313" key="4">
    <source>
        <dbReference type="Proteomes" id="UP000822476"/>
    </source>
</evidence>
<feature type="region of interest" description="Disordered" evidence="2">
    <location>
        <begin position="711"/>
        <end position="816"/>
    </location>
</feature>
<feature type="region of interest" description="Disordered" evidence="2">
    <location>
        <begin position="1556"/>
        <end position="1592"/>
    </location>
</feature>
<feature type="compositionally biased region" description="Low complexity" evidence="2">
    <location>
        <begin position="1577"/>
        <end position="1591"/>
    </location>
</feature>
<dbReference type="OrthoDB" id="2161974at2759"/>
<sequence>MENSQTIIPYSSPRTATKSIHIGPHEMLQNRSNSIQYTLSSNFPSSPTSSSTSSNNIKQIQYRNKVHIPRTTFDFRTDSNINCSITQTNQQVPTSSVSSTKDGRLNDPPIAETLISACLKTKPRGIPDIARTTDSKRVVIKEPNQYRIRGTARLNGTTKCHVPSLAESTVSDGELEHVTIQTQPARLIYSPTGPHKALTHSEMQSGIPAPKSSTPYHAPLDVVEERRFSSQSINDTTRARLRTKRGDSQPLDAELFTRPNQQQTSVTPMVNTCPNSPVYWARAGTRILPTIPVSQTSASQHLAASESSHQSMSYNDQARVAPTMWNTHVAAQITHGQNVLLKFPVGNSIPFEQTVNTNYVGPFGGTPYTPVPMVLDQMGHLTGPQLLCLNPNSQHVPLKHAVSPASNPVCESPRYVPMPQLIMVTTPMGPPMTHHTLVPSSNHGPSTTFTGPMPTQTPFVPPIAYSPSSQPVPPTRGQSLYAGQQYINTPMLPYKSRQAETTDGSRCSKRIASRPSKTTAEPTGQQHGAPTYKPATSVGLAEFKHVQDVGCAVKDSVCSQRQPTVCWTSSGPLLSTISQTIPNSPNAPSYCSVDGKTMTAYCSSKPRTTHRTEQRQKARELYAALKHRLSSTLTAAATSNTTTITSRTTTLSITEFSGEKHTTESFTPLEVMKSVSVSNKKCVSSPTTPVHESAFYTRSSAMLNDRKRVADRAHPKAMRQPESRSLVQRDSECDNSRIKSNGNKSEVCLQTALTHSGKVTERRETSESVQRTSTSSQMINPPTSVHFHNPIPVHDPALGRFPPTNHAAETRSSFGPNELADHCVYSSEPEIMHSPCGYRSDGDMERDKMRHISEPTVAAALSSSMPPQNLLPEETTATSESSIQSLPRHLRLSDQTHKGEHRPDTLSLNSQNLTTYTRLMHDRIQEGMRAAQESLNLSYHSNVSSGSTADGQKVESQKCVEGSSSGQIQTSNSRSTNPGVTPTSGSFTINAVVKELEQMDTNTWPSAAITTTSFGLRKLSIDEPLGVINLIDRMQVSPMMTSGVGNLPIRLASRETSGPYPTLHSWEPVYKWSRKSEASKTGTDDKKPSASIENRFYHGIVAEIPQTEFSETMISEVGEFCRQKEHRKMSTSSPDHKSSEPPVKPSVNSVSDSEDWYSLRHDQTRLGDSTEVGSNMNPHNTLPLSQRNSDKCWDRSQAADHAFDVQKGLSLTTIPTKPTPDICSTQRHASVDETGYINNVSSFKPSHYRQQIGSKHAEPRGNGIIIAKGNTNGTLSAPPSTPIKLPYAPPASLIAATVDLQRMRIAEIEGSNLSLTSNLSRTSTTEETRDQEIHLLRRKLRAAEDQIVDLTSQLASSAQVVSAFEQSLNSMSQRLQMLTHTTAKKDTELHELRATIHTLRSQSGLGLSKLFRTNENNGADRIPGQIECTEVNDVESTTIVSKRSTEELQSQTSSDHPGRTCLPPEGTNQKSTHLGLRTSEAGTNKSGWFRSSIEKAFRRKSPSTSLSSGPGTALSACPPTDSSPMSPVHSGICRMTTTSNASQARENLQLGHRCSQSQPAEFNPQPANKINGCTGLSPSDSSTSSSSWSASGMGTGAVIGQLAGDKTPHDLPTSCLNGLMELQTPQSNRHPTLRIPSTTVEPLLQILESNNILESTTLTHANKDCPMEVTSTSPPAPPLLSSFGHVAQTVAVDKTLHSKEHVSQSDSHREHTLEVELARLRQQLNERELKLTDVQLEALASTHQVNQLRDQIARMYTELQHLRSDNERLQQLITNHDAPSPTSVTEKQDKTTSQTTVNQAPV</sequence>